<keyword evidence="3" id="KW-1185">Reference proteome</keyword>
<reference evidence="2 3" key="1">
    <citation type="submission" date="2013-11" db="EMBL/GenBank/DDBJ databases">
        <title>Draft genome of the bovine lungworm Dictyocaulus viviparus.</title>
        <authorList>
            <person name="Mitreva M."/>
        </authorList>
    </citation>
    <scope>NUCLEOTIDE SEQUENCE [LARGE SCALE GENOMIC DNA]</scope>
    <source>
        <strain evidence="2 3">HannoverDv2000</strain>
    </source>
</reference>
<dbReference type="EMBL" id="KN716154">
    <property type="protein sequence ID" value="KJH53280.1"/>
    <property type="molecule type" value="Genomic_DNA"/>
</dbReference>
<name>A0A0D8Y981_DICVI</name>
<reference evidence="3" key="2">
    <citation type="journal article" date="2016" name="Sci. Rep.">
        <title>Dictyocaulus viviparus genome, variome and transcriptome elucidate lungworm biology and support future intervention.</title>
        <authorList>
            <person name="McNulty S.N."/>
            <person name="Strube C."/>
            <person name="Rosa B.A."/>
            <person name="Martin J.C."/>
            <person name="Tyagi R."/>
            <person name="Choi Y.J."/>
            <person name="Wang Q."/>
            <person name="Hallsworth Pepin K."/>
            <person name="Zhang X."/>
            <person name="Ozersky P."/>
            <person name="Wilson R.K."/>
            <person name="Sternberg P.W."/>
            <person name="Gasser R.B."/>
            <person name="Mitreva M."/>
        </authorList>
    </citation>
    <scope>NUCLEOTIDE SEQUENCE [LARGE SCALE GENOMIC DNA]</scope>
    <source>
        <strain evidence="3">HannoverDv2000</strain>
    </source>
</reference>
<proteinExistence type="predicted"/>
<accession>A0A0D8Y981</accession>
<dbReference type="OrthoDB" id="5771274at2759"/>
<keyword evidence="1" id="KW-0472">Membrane</keyword>
<organism evidence="2 3">
    <name type="scientific">Dictyocaulus viviparus</name>
    <name type="common">Bovine lungworm</name>
    <dbReference type="NCBI Taxonomy" id="29172"/>
    <lineage>
        <taxon>Eukaryota</taxon>
        <taxon>Metazoa</taxon>
        <taxon>Ecdysozoa</taxon>
        <taxon>Nematoda</taxon>
        <taxon>Chromadorea</taxon>
        <taxon>Rhabditida</taxon>
        <taxon>Rhabditina</taxon>
        <taxon>Rhabditomorpha</taxon>
        <taxon>Strongyloidea</taxon>
        <taxon>Metastrongylidae</taxon>
        <taxon>Dictyocaulus</taxon>
    </lineage>
</organism>
<evidence type="ECO:0000313" key="2">
    <source>
        <dbReference type="EMBL" id="KJH53280.1"/>
    </source>
</evidence>
<dbReference type="Proteomes" id="UP000053766">
    <property type="component" value="Unassembled WGS sequence"/>
</dbReference>
<dbReference type="AlphaFoldDB" id="A0A0D8Y981"/>
<evidence type="ECO:0000256" key="1">
    <source>
        <dbReference type="SAM" id="Phobius"/>
    </source>
</evidence>
<gene>
    <name evidence="2" type="ORF">DICVIV_00591</name>
</gene>
<protein>
    <submittedName>
        <fullName evidence="2">Uncharacterized protein</fullName>
    </submittedName>
</protein>
<keyword evidence="1" id="KW-1133">Transmembrane helix</keyword>
<feature type="transmembrane region" description="Helical" evidence="1">
    <location>
        <begin position="50"/>
        <end position="75"/>
    </location>
</feature>
<sequence>MGNAIYTDQLTCYSTLEECKSHCNSASCVFADKCNGSENKYTCLTIDFRFITWLMFGCFLIVLIVCSSLVSCYVCRAVRSSLRWQTFQRSNRDVIFNHPGPIHHIQMEDARHKVPPPTKQRH</sequence>
<keyword evidence="1" id="KW-0812">Transmembrane</keyword>
<evidence type="ECO:0000313" key="3">
    <source>
        <dbReference type="Proteomes" id="UP000053766"/>
    </source>
</evidence>